<accession>A0A498R478</accession>
<proteinExistence type="predicted"/>
<feature type="transmembrane region" description="Helical" evidence="1">
    <location>
        <begin position="113"/>
        <end position="132"/>
    </location>
</feature>
<dbReference type="RefSeq" id="WP_126720572.1">
    <property type="nucleotide sequence ID" value="NZ_UPPP01000057.1"/>
</dbReference>
<gene>
    <name evidence="2" type="ORF">LUCI_0847</name>
</gene>
<evidence type="ECO:0000256" key="1">
    <source>
        <dbReference type="SAM" id="Phobius"/>
    </source>
</evidence>
<feature type="transmembrane region" description="Helical" evidence="1">
    <location>
        <begin position="12"/>
        <end position="37"/>
    </location>
</feature>
<evidence type="ECO:0000313" key="3">
    <source>
        <dbReference type="Proteomes" id="UP000277811"/>
    </source>
</evidence>
<name>A0A498R478_9FIRM</name>
<feature type="transmembrane region" description="Helical" evidence="1">
    <location>
        <begin position="89"/>
        <end position="107"/>
    </location>
</feature>
<keyword evidence="1" id="KW-1133">Transmembrane helix</keyword>
<organism evidence="2 3">
    <name type="scientific">Lucifera butyrica</name>
    <dbReference type="NCBI Taxonomy" id="1351585"/>
    <lineage>
        <taxon>Bacteria</taxon>
        <taxon>Bacillati</taxon>
        <taxon>Bacillota</taxon>
        <taxon>Negativicutes</taxon>
        <taxon>Veillonellales</taxon>
        <taxon>Veillonellaceae</taxon>
        <taxon>Lucifera</taxon>
    </lineage>
</organism>
<keyword evidence="3" id="KW-1185">Reference proteome</keyword>
<dbReference type="OrthoDB" id="1730091at2"/>
<dbReference type="InterPro" id="IPR048147">
    <property type="entry name" value="CBO0543-like"/>
</dbReference>
<keyword evidence="1" id="KW-0812">Transmembrane</keyword>
<dbReference type="AlphaFoldDB" id="A0A498R478"/>
<feature type="transmembrane region" description="Helical" evidence="1">
    <location>
        <begin position="170"/>
        <end position="190"/>
    </location>
</feature>
<feature type="transmembrane region" description="Helical" evidence="1">
    <location>
        <begin position="49"/>
        <end position="68"/>
    </location>
</feature>
<sequence>MNLSPMIHQLGLSLTVNQLWVILLFRIFLVLGFLLSAWKWGDWENQEKYYPTILFTMTVDLSVSFLVYRHSLWNYPPDALVKTQTVAEFINCFFILTATTFTYLSKFPAGNRLYQIAYMVLWISIYSGLEWIDSQVIKGIYYTNGWSWSSTALFDCIMFSILRLHYLKPFWAWIITFLITAFILVVFNFASAEMK</sequence>
<evidence type="ECO:0000313" key="2">
    <source>
        <dbReference type="EMBL" id="VBB05637.1"/>
    </source>
</evidence>
<protein>
    <submittedName>
        <fullName evidence="2">Uncharacterized protein</fullName>
    </submittedName>
</protein>
<reference evidence="2 3" key="1">
    <citation type="submission" date="2018-06" db="EMBL/GenBank/DDBJ databases">
        <authorList>
            <person name="Strepis N."/>
        </authorList>
    </citation>
    <scope>NUCLEOTIDE SEQUENCE [LARGE SCALE GENOMIC DNA]</scope>
    <source>
        <strain evidence="2">LUCI</strain>
    </source>
</reference>
<dbReference type="Proteomes" id="UP000277811">
    <property type="component" value="Unassembled WGS sequence"/>
</dbReference>
<dbReference type="EMBL" id="UPPP01000057">
    <property type="protein sequence ID" value="VBB05637.1"/>
    <property type="molecule type" value="Genomic_DNA"/>
</dbReference>
<feature type="transmembrane region" description="Helical" evidence="1">
    <location>
        <begin position="144"/>
        <end position="164"/>
    </location>
</feature>
<keyword evidence="1" id="KW-0472">Membrane</keyword>
<dbReference type="NCBIfam" id="NF041644">
    <property type="entry name" value="CBO0543_fam"/>
    <property type="match status" value="1"/>
</dbReference>